<evidence type="ECO:0000256" key="1">
    <source>
        <dbReference type="SAM" id="MobiDB-lite"/>
    </source>
</evidence>
<gene>
    <name evidence="3" type="ORF">FB567DRAFT_586692</name>
</gene>
<comment type="caution">
    <text evidence="3">The sequence shown here is derived from an EMBL/GenBank/DDBJ whole genome shotgun (WGS) entry which is preliminary data.</text>
</comment>
<dbReference type="Proteomes" id="UP000813461">
    <property type="component" value="Unassembled WGS sequence"/>
</dbReference>
<feature type="region of interest" description="Disordered" evidence="1">
    <location>
        <begin position="192"/>
        <end position="213"/>
    </location>
</feature>
<dbReference type="EMBL" id="JAGMVJ010000001">
    <property type="protein sequence ID" value="KAH7095366.1"/>
    <property type="molecule type" value="Genomic_DNA"/>
</dbReference>
<keyword evidence="4" id="KW-1185">Reference proteome</keyword>
<proteinExistence type="predicted"/>
<protein>
    <recommendedName>
        <fullName evidence="2">C2H2-type domain-containing protein</fullName>
    </recommendedName>
</protein>
<name>A0A8K0RL56_9PLEO</name>
<evidence type="ECO:0000313" key="4">
    <source>
        <dbReference type="Proteomes" id="UP000813461"/>
    </source>
</evidence>
<dbReference type="AlphaFoldDB" id="A0A8K0RL56"/>
<evidence type="ECO:0000259" key="2">
    <source>
        <dbReference type="PROSITE" id="PS00028"/>
    </source>
</evidence>
<accession>A0A8K0RL56</accession>
<dbReference type="OrthoDB" id="8922241at2759"/>
<sequence>MVSEDASFTVSPVSPVTPQSTAAQRPPNMSPISAPGSPNRDYLTALNDMEFMNQHHGSTGEMARENANAEVKDHFEAHFPGSMPSTLTDHSNGHWRPHLGFELPHSMYVELPGSQCGLEFPGHDFPDRFPVQTYGEPIANEANDGTLEANNWPNHTPQPLVADQDCNTVQFHPQRLGPRAKFPPTTYLAPGSSHLNPIRQGGHNSCSSERSSHGRHECDHPLETCSICGSQFTGKYAKGNFGRHYREKHGEVHTLHGKVCRVCGKTYNRADAKRKHEWKKHKLLDSKPHKRRPE</sequence>
<feature type="compositionally biased region" description="Polar residues" evidence="1">
    <location>
        <begin position="1"/>
        <end position="23"/>
    </location>
</feature>
<feature type="region of interest" description="Disordered" evidence="1">
    <location>
        <begin position="1"/>
        <end position="42"/>
    </location>
</feature>
<organism evidence="3 4">
    <name type="scientific">Paraphoma chrysanthemicola</name>
    <dbReference type="NCBI Taxonomy" id="798071"/>
    <lineage>
        <taxon>Eukaryota</taxon>
        <taxon>Fungi</taxon>
        <taxon>Dikarya</taxon>
        <taxon>Ascomycota</taxon>
        <taxon>Pezizomycotina</taxon>
        <taxon>Dothideomycetes</taxon>
        <taxon>Pleosporomycetidae</taxon>
        <taxon>Pleosporales</taxon>
        <taxon>Pleosporineae</taxon>
        <taxon>Phaeosphaeriaceae</taxon>
        <taxon>Paraphoma</taxon>
    </lineage>
</organism>
<feature type="domain" description="C2H2-type" evidence="2">
    <location>
        <begin position="260"/>
        <end position="281"/>
    </location>
</feature>
<reference evidence="3" key="1">
    <citation type="journal article" date="2021" name="Nat. Commun.">
        <title>Genetic determinants of endophytism in the Arabidopsis root mycobiome.</title>
        <authorList>
            <person name="Mesny F."/>
            <person name="Miyauchi S."/>
            <person name="Thiergart T."/>
            <person name="Pickel B."/>
            <person name="Atanasova L."/>
            <person name="Karlsson M."/>
            <person name="Huettel B."/>
            <person name="Barry K.W."/>
            <person name="Haridas S."/>
            <person name="Chen C."/>
            <person name="Bauer D."/>
            <person name="Andreopoulos W."/>
            <person name="Pangilinan J."/>
            <person name="LaButti K."/>
            <person name="Riley R."/>
            <person name="Lipzen A."/>
            <person name="Clum A."/>
            <person name="Drula E."/>
            <person name="Henrissat B."/>
            <person name="Kohler A."/>
            <person name="Grigoriev I.V."/>
            <person name="Martin F.M."/>
            <person name="Hacquard S."/>
        </authorList>
    </citation>
    <scope>NUCLEOTIDE SEQUENCE</scope>
    <source>
        <strain evidence="3">MPI-SDFR-AT-0120</strain>
    </source>
</reference>
<dbReference type="InterPro" id="IPR013087">
    <property type="entry name" value="Znf_C2H2_type"/>
</dbReference>
<feature type="region of interest" description="Disordered" evidence="1">
    <location>
        <begin position="274"/>
        <end position="294"/>
    </location>
</feature>
<dbReference type="PROSITE" id="PS00028">
    <property type="entry name" value="ZINC_FINGER_C2H2_1"/>
    <property type="match status" value="1"/>
</dbReference>
<evidence type="ECO:0000313" key="3">
    <source>
        <dbReference type="EMBL" id="KAH7095366.1"/>
    </source>
</evidence>